<protein>
    <recommendedName>
        <fullName evidence="7">Amidophosphoribosyltransferase</fullName>
        <shortName evidence="7">ATase</shortName>
        <ecNumber evidence="7">2.4.2.14</ecNumber>
    </recommendedName>
    <alternativeName>
        <fullName evidence="7">Glutamine phosphoribosylpyrophosphate amidotransferase</fullName>
        <shortName evidence="7">GPATase</shortName>
    </alternativeName>
</protein>
<evidence type="ECO:0000256" key="10">
    <source>
        <dbReference type="PIRSR" id="PIRSR000485-2"/>
    </source>
</evidence>
<dbReference type="GO" id="GO:0009113">
    <property type="term" value="P:purine nucleobase biosynthetic process"/>
    <property type="evidence" value="ECO:0007669"/>
    <property type="project" value="UniProtKB-UniRule"/>
</dbReference>
<evidence type="ECO:0000256" key="3">
    <source>
        <dbReference type="ARBA" id="ARBA00022676"/>
    </source>
</evidence>
<keyword evidence="6 7" id="KW-0315">Glutamine amidotransferase</keyword>
<dbReference type="UniPathway" id="UPA00074">
    <property type="reaction ID" value="UER00124"/>
</dbReference>
<comment type="function">
    <text evidence="7">Catalyzes the formation of phosphoribosylamine from phosphoribosylpyrophosphate (PRPP) and glutamine.</text>
</comment>
<dbReference type="NCBIfam" id="TIGR01134">
    <property type="entry name" value="purF"/>
    <property type="match status" value="1"/>
</dbReference>
<keyword evidence="4 7" id="KW-0808">Transferase</keyword>
<proteinExistence type="inferred from homology"/>
<comment type="pathway">
    <text evidence="1 7 8">Purine metabolism; IMP biosynthesis via de novo pathway; N(1)-(5-phospho-D-ribosyl)glycinamide from 5-phospho-alpha-D-ribose 1-diphosphate: step 1/2.</text>
</comment>
<keyword evidence="7 10" id="KW-0479">Metal-binding</keyword>
<evidence type="ECO:0000256" key="6">
    <source>
        <dbReference type="ARBA" id="ARBA00022962"/>
    </source>
</evidence>
<dbReference type="OrthoDB" id="9801213at2"/>
<comment type="similarity">
    <text evidence="2 7 8">In the C-terminal section; belongs to the purine/pyrimidine phosphoribosyltransferase family.</text>
</comment>
<sequence>MCGIVGIAAHEPVNQMLYDALTVLQHRGQDAAGIVTLQDGRFYLRKENGMVRDVFMTHHMMRLVGNVGIGHVRYPTAGTSSSAEAQPFYVNSPYGIALAHNGNLTNANELANELYQEDRRHLNTDSDSEVLLNIVAHELNSLNKNKLSKQDIFTACSKVYARIQGAYGVVALITGHGLLAFRDPNGIRPLIYGERISDDGNTEYMVASESVALTASGFKIVRDVKPGEVIYIDEQNHLHSQQCAKPQAHTPCMFEYVYFARPDSIIDNISVYKARLRMGEKLADKILTEWGKNHDIDVVIPIPDTSRTSATELALKLNIKYREGFIKNRYIGRTFIMPGQSQRKKSVRQKLSAIPLEFKNKNVLLVDDSIVRGTTCQEIIQMARDAGAKNVFFASAAPPVKFPNVYGIDMPSTKELIASGHSVEEVRQMIGADRLIFQNLDDLIEAVQDTKHSQVDGFDCAVFNGCYITGEINQAYLDQLQNKRNDSAKAHKQGVQIIADTPVDMTGIDTIMKTT</sequence>
<evidence type="ECO:0000259" key="11">
    <source>
        <dbReference type="PROSITE" id="PS51278"/>
    </source>
</evidence>
<gene>
    <name evidence="7" type="primary">purF</name>
    <name evidence="12" type="ORF">B0682_03565</name>
</gene>
<dbReference type="STRING" id="90241.B0682_03565"/>
<dbReference type="GO" id="GO:0004044">
    <property type="term" value="F:amidophosphoribosyltransferase activity"/>
    <property type="evidence" value="ECO:0007669"/>
    <property type="project" value="UniProtKB-UniRule"/>
</dbReference>
<feature type="active site" description="Nucleophile" evidence="7 9">
    <location>
        <position position="2"/>
    </location>
</feature>
<comment type="catalytic activity">
    <reaction evidence="7 8">
        <text>5-phospho-beta-D-ribosylamine + L-glutamate + diphosphate = 5-phospho-alpha-D-ribose 1-diphosphate + L-glutamine + H2O</text>
        <dbReference type="Rhea" id="RHEA:14905"/>
        <dbReference type="ChEBI" id="CHEBI:15377"/>
        <dbReference type="ChEBI" id="CHEBI:29985"/>
        <dbReference type="ChEBI" id="CHEBI:33019"/>
        <dbReference type="ChEBI" id="CHEBI:58017"/>
        <dbReference type="ChEBI" id="CHEBI:58359"/>
        <dbReference type="ChEBI" id="CHEBI:58681"/>
        <dbReference type="EC" id="2.4.2.14"/>
    </reaction>
</comment>
<dbReference type="PIRSF" id="PIRSF000485">
    <property type="entry name" value="Amd_phspho_trans"/>
    <property type="match status" value="1"/>
</dbReference>
<evidence type="ECO:0000256" key="1">
    <source>
        <dbReference type="ARBA" id="ARBA00005209"/>
    </source>
</evidence>
<dbReference type="RefSeq" id="WP_078306699.1">
    <property type="nucleotide sequence ID" value="NZ_MUYT01000004.1"/>
</dbReference>
<dbReference type="Proteomes" id="UP000191094">
    <property type="component" value="Unassembled WGS sequence"/>
</dbReference>
<dbReference type="HAMAP" id="MF_01931">
    <property type="entry name" value="PurF"/>
    <property type="match status" value="1"/>
</dbReference>
<dbReference type="AlphaFoldDB" id="A0A1T0CHF1"/>
<dbReference type="Gene3D" id="3.60.20.10">
    <property type="entry name" value="Glutamine Phosphoribosylpyrophosphate, subunit 1, domain 1"/>
    <property type="match status" value="1"/>
</dbReference>
<name>A0A1T0CHF1_9GAMM</name>
<dbReference type="Pfam" id="PF00156">
    <property type="entry name" value="Pribosyltran"/>
    <property type="match status" value="1"/>
</dbReference>
<dbReference type="Pfam" id="PF13522">
    <property type="entry name" value="GATase_6"/>
    <property type="match status" value="1"/>
</dbReference>
<evidence type="ECO:0000256" key="4">
    <source>
        <dbReference type="ARBA" id="ARBA00022679"/>
    </source>
</evidence>
<dbReference type="SUPFAM" id="SSF56235">
    <property type="entry name" value="N-terminal nucleophile aminohydrolases (Ntn hydrolases)"/>
    <property type="match status" value="1"/>
</dbReference>
<evidence type="ECO:0000313" key="12">
    <source>
        <dbReference type="EMBL" id="OOS21723.1"/>
    </source>
</evidence>
<dbReference type="EMBL" id="MUYT01000004">
    <property type="protein sequence ID" value="OOS21723.1"/>
    <property type="molecule type" value="Genomic_DNA"/>
</dbReference>
<dbReference type="Gene3D" id="3.40.50.2020">
    <property type="match status" value="1"/>
</dbReference>
<dbReference type="InterPro" id="IPR017932">
    <property type="entry name" value="GATase_2_dom"/>
</dbReference>
<keyword evidence="3 7" id="KW-0328">Glycosyltransferase</keyword>
<keyword evidence="7 10" id="KW-0460">Magnesium</keyword>
<keyword evidence="5 7" id="KW-0658">Purine biosynthesis</keyword>
<feature type="binding site" evidence="7 10">
    <location>
        <position position="305"/>
    </location>
    <ligand>
        <name>Mg(2+)</name>
        <dbReference type="ChEBI" id="CHEBI:18420"/>
    </ligand>
</feature>
<comment type="caution">
    <text evidence="7">Lacks conserved residue(s) required for the propagation of feature annotation.</text>
</comment>
<comment type="cofactor">
    <cofactor evidence="7 10">
        <name>Mg(2+)</name>
        <dbReference type="ChEBI" id="CHEBI:18420"/>
    </cofactor>
    <text evidence="7 10">Binds 1 Mg(2+) ion per subunit.</text>
</comment>
<evidence type="ECO:0000313" key="13">
    <source>
        <dbReference type="Proteomes" id="UP000191094"/>
    </source>
</evidence>
<evidence type="ECO:0000256" key="9">
    <source>
        <dbReference type="PIRSR" id="PIRSR000485-1"/>
    </source>
</evidence>
<dbReference type="CDD" id="cd00715">
    <property type="entry name" value="GPATase_N"/>
    <property type="match status" value="1"/>
</dbReference>
<dbReference type="InterPro" id="IPR029057">
    <property type="entry name" value="PRTase-like"/>
</dbReference>
<dbReference type="CDD" id="cd06223">
    <property type="entry name" value="PRTases_typeI"/>
    <property type="match status" value="1"/>
</dbReference>
<dbReference type="InterPro" id="IPR005854">
    <property type="entry name" value="PurF"/>
</dbReference>
<dbReference type="InterPro" id="IPR035584">
    <property type="entry name" value="PurF_N"/>
</dbReference>
<evidence type="ECO:0000256" key="8">
    <source>
        <dbReference type="PIRNR" id="PIRNR000485"/>
    </source>
</evidence>
<reference evidence="12 13" key="1">
    <citation type="submission" date="2017-02" db="EMBL/GenBank/DDBJ databases">
        <title>Draft genome sequence of Moraxella lincolnii CCUG 9405T type strain.</title>
        <authorList>
            <person name="Salva-Serra F."/>
            <person name="Engstrom-Jakobsson H."/>
            <person name="Thorell K."/>
            <person name="Jaen-Luchoro D."/>
            <person name="Gonzales-Siles L."/>
            <person name="Karlsson R."/>
            <person name="Yazdan S."/>
            <person name="Boulund F."/>
            <person name="Johnning A."/>
            <person name="Engstrand L."/>
            <person name="Kristiansson E."/>
            <person name="Moore E."/>
        </authorList>
    </citation>
    <scope>NUCLEOTIDE SEQUENCE [LARGE SCALE GENOMIC DNA]</scope>
    <source>
        <strain evidence="12 13">CCUG 9405</strain>
    </source>
</reference>
<keyword evidence="13" id="KW-1185">Reference proteome</keyword>
<dbReference type="PANTHER" id="PTHR11907">
    <property type="entry name" value="AMIDOPHOSPHORIBOSYLTRANSFERASE"/>
    <property type="match status" value="1"/>
</dbReference>
<dbReference type="EC" id="2.4.2.14" evidence="7"/>
<feature type="binding site" evidence="7 10">
    <location>
        <position position="367"/>
    </location>
    <ligand>
        <name>Mg(2+)</name>
        <dbReference type="ChEBI" id="CHEBI:18420"/>
    </ligand>
</feature>
<evidence type="ECO:0000256" key="2">
    <source>
        <dbReference type="ARBA" id="ARBA00010138"/>
    </source>
</evidence>
<dbReference type="PROSITE" id="PS51278">
    <property type="entry name" value="GATASE_TYPE_2"/>
    <property type="match status" value="1"/>
</dbReference>
<accession>A0A1T0CHF1</accession>
<dbReference type="GO" id="GO:0006189">
    <property type="term" value="P:'de novo' IMP biosynthetic process"/>
    <property type="evidence" value="ECO:0007669"/>
    <property type="project" value="UniProtKB-UniRule"/>
</dbReference>
<dbReference type="InterPro" id="IPR000836">
    <property type="entry name" value="PRTase_dom"/>
</dbReference>
<evidence type="ECO:0000256" key="5">
    <source>
        <dbReference type="ARBA" id="ARBA00022755"/>
    </source>
</evidence>
<comment type="caution">
    <text evidence="12">The sequence shown here is derived from an EMBL/GenBank/DDBJ whole genome shotgun (WGS) entry which is preliminary data.</text>
</comment>
<dbReference type="GO" id="GO:0000287">
    <property type="term" value="F:magnesium ion binding"/>
    <property type="evidence" value="ECO:0007669"/>
    <property type="project" value="UniProtKB-UniRule"/>
</dbReference>
<evidence type="ECO:0000256" key="7">
    <source>
        <dbReference type="HAMAP-Rule" id="MF_01931"/>
    </source>
</evidence>
<dbReference type="SUPFAM" id="SSF53271">
    <property type="entry name" value="PRTase-like"/>
    <property type="match status" value="1"/>
</dbReference>
<dbReference type="InterPro" id="IPR029055">
    <property type="entry name" value="Ntn_hydrolases_N"/>
</dbReference>
<feature type="domain" description="Glutamine amidotransferase type-2" evidence="11">
    <location>
        <begin position="2"/>
        <end position="235"/>
    </location>
</feature>
<organism evidence="12 13">
    <name type="scientific">Lwoffella lincolnii</name>
    <dbReference type="NCBI Taxonomy" id="90241"/>
    <lineage>
        <taxon>Bacteria</taxon>
        <taxon>Pseudomonadati</taxon>
        <taxon>Pseudomonadota</taxon>
        <taxon>Gammaproteobacteria</taxon>
        <taxon>Moraxellales</taxon>
        <taxon>Moraxellaceae</taxon>
        <taxon>Lwoffella</taxon>
    </lineage>
</organism>
<feature type="binding site" evidence="7 10">
    <location>
        <position position="368"/>
    </location>
    <ligand>
        <name>Mg(2+)</name>
        <dbReference type="ChEBI" id="CHEBI:18420"/>
    </ligand>
</feature>